<protein>
    <submittedName>
        <fullName evidence="1">Uncharacterized protein</fullName>
    </submittedName>
</protein>
<gene>
    <name evidence="1" type="ORF">ACN38_g326</name>
</gene>
<dbReference type="Proteomes" id="UP000037696">
    <property type="component" value="Unassembled WGS sequence"/>
</dbReference>
<dbReference type="EMBL" id="LHQQ01000003">
    <property type="protein sequence ID" value="KOS48623.1"/>
    <property type="molecule type" value="Genomic_DNA"/>
</dbReference>
<dbReference type="AlphaFoldDB" id="A0A0M9WKS2"/>
<reference evidence="1 2" key="1">
    <citation type="submission" date="2015-08" db="EMBL/GenBank/DDBJ databases">
        <title>Genome sequencing of Penicillium nordicum.</title>
        <authorList>
            <person name="Nguyen H.D."/>
            <person name="Seifert K.A."/>
        </authorList>
    </citation>
    <scope>NUCLEOTIDE SEQUENCE [LARGE SCALE GENOMIC DNA]</scope>
    <source>
        <strain evidence="1 2">DAOMC 185683</strain>
    </source>
</reference>
<sequence>MHAMPSGFGLESVSFFVICLFLHRALHLLFWASDGGAVGNAAELPGWLARVHDVLIDMFDTLFFLHDKLLCK</sequence>
<name>A0A0M9WKS2_9EURO</name>
<comment type="caution">
    <text evidence="1">The sequence shown here is derived from an EMBL/GenBank/DDBJ whole genome shotgun (WGS) entry which is preliminary data.</text>
</comment>
<proteinExistence type="predicted"/>
<keyword evidence="2" id="KW-1185">Reference proteome</keyword>
<organism evidence="1 2">
    <name type="scientific">Penicillium nordicum</name>
    <dbReference type="NCBI Taxonomy" id="229535"/>
    <lineage>
        <taxon>Eukaryota</taxon>
        <taxon>Fungi</taxon>
        <taxon>Dikarya</taxon>
        <taxon>Ascomycota</taxon>
        <taxon>Pezizomycotina</taxon>
        <taxon>Eurotiomycetes</taxon>
        <taxon>Eurotiomycetidae</taxon>
        <taxon>Eurotiales</taxon>
        <taxon>Aspergillaceae</taxon>
        <taxon>Penicillium</taxon>
    </lineage>
</organism>
<evidence type="ECO:0000313" key="1">
    <source>
        <dbReference type="EMBL" id="KOS48623.1"/>
    </source>
</evidence>
<accession>A0A0M9WKS2</accession>
<evidence type="ECO:0000313" key="2">
    <source>
        <dbReference type="Proteomes" id="UP000037696"/>
    </source>
</evidence>